<dbReference type="AlphaFoldDB" id="A0AAV4LHQ0"/>
<dbReference type="CDD" id="cd18095">
    <property type="entry name" value="SpoU-like_rRNA-MTase"/>
    <property type="match status" value="1"/>
</dbReference>
<dbReference type="InterPro" id="IPR029028">
    <property type="entry name" value="Alpha/beta_knot_MTases"/>
</dbReference>
<dbReference type="Pfam" id="PF00588">
    <property type="entry name" value="SpoU_methylase"/>
    <property type="match status" value="1"/>
</dbReference>
<dbReference type="RefSeq" id="WP_282200189.1">
    <property type="nucleotide sequence ID" value="NZ_BOQE01000001.1"/>
</dbReference>
<keyword evidence="2 5" id="KW-0489">Methyltransferase</keyword>
<dbReference type="Gene3D" id="3.40.1280.10">
    <property type="match status" value="1"/>
</dbReference>
<evidence type="ECO:0000313" key="6">
    <source>
        <dbReference type="Proteomes" id="UP001057291"/>
    </source>
</evidence>
<dbReference type="Proteomes" id="UP001057291">
    <property type="component" value="Unassembled WGS sequence"/>
</dbReference>
<keyword evidence="6" id="KW-1185">Reference proteome</keyword>
<dbReference type="GO" id="GO:0003723">
    <property type="term" value="F:RNA binding"/>
    <property type="evidence" value="ECO:0007669"/>
    <property type="project" value="InterPro"/>
</dbReference>
<dbReference type="InterPro" id="IPR013123">
    <property type="entry name" value="SpoU_subst-bd"/>
</dbReference>
<dbReference type="PANTHER" id="PTHR43191">
    <property type="entry name" value="RRNA METHYLTRANSFERASE 3"/>
    <property type="match status" value="1"/>
</dbReference>
<dbReference type="PANTHER" id="PTHR43191:SF2">
    <property type="entry name" value="RRNA METHYLTRANSFERASE 3, MITOCHONDRIAL"/>
    <property type="match status" value="1"/>
</dbReference>
<dbReference type="InterPro" id="IPR029026">
    <property type="entry name" value="tRNA_m1G_MTases_N"/>
</dbReference>
<accession>A0AAV4LHQ0</accession>
<gene>
    <name evidence="5" type="ORF">DNHGIG_27220</name>
</gene>
<dbReference type="EMBL" id="BOQE01000001">
    <property type="protein sequence ID" value="GIM47173.1"/>
    <property type="molecule type" value="Genomic_DNA"/>
</dbReference>
<evidence type="ECO:0000256" key="2">
    <source>
        <dbReference type="ARBA" id="ARBA00022603"/>
    </source>
</evidence>
<dbReference type="InterPro" id="IPR029064">
    <property type="entry name" value="Ribosomal_eL30-like_sf"/>
</dbReference>
<dbReference type="Pfam" id="PF22435">
    <property type="entry name" value="MRM3-like_sub_bind"/>
    <property type="match status" value="1"/>
</dbReference>
<dbReference type="InterPro" id="IPR053888">
    <property type="entry name" value="MRM3-like_sub_bind"/>
</dbReference>
<evidence type="ECO:0000256" key="3">
    <source>
        <dbReference type="ARBA" id="ARBA00022679"/>
    </source>
</evidence>
<evidence type="ECO:0000259" key="4">
    <source>
        <dbReference type="SMART" id="SM00967"/>
    </source>
</evidence>
<dbReference type="SUPFAM" id="SSF75217">
    <property type="entry name" value="alpha/beta knot"/>
    <property type="match status" value="1"/>
</dbReference>
<dbReference type="GO" id="GO:0006396">
    <property type="term" value="P:RNA processing"/>
    <property type="evidence" value="ECO:0007669"/>
    <property type="project" value="InterPro"/>
</dbReference>
<evidence type="ECO:0000256" key="1">
    <source>
        <dbReference type="ARBA" id="ARBA00007228"/>
    </source>
</evidence>
<feature type="domain" description="RNA 2-O ribose methyltransferase substrate binding" evidence="4">
    <location>
        <begin position="31"/>
        <end position="107"/>
    </location>
</feature>
<dbReference type="GO" id="GO:0005737">
    <property type="term" value="C:cytoplasm"/>
    <property type="evidence" value="ECO:0007669"/>
    <property type="project" value="UniProtKB-ARBA"/>
</dbReference>
<dbReference type="Gene3D" id="3.30.1330.30">
    <property type="match status" value="1"/>
</dbReference>
<dbReference type="GO" id="GO:0032259">
    <property type="term" value="P:methylation"/>
    <property type="evidence" value="ECO:0007669"/>
    <property type="project" value="UniProtKB-KW"/>
</dbReference>
<comment type="similarity">
    <text evidence="1">Belongs to the class IV-like SAM-binding methyltransferase superfamily. RNA methyltransferase TrmH family.</text>
</comment>
<dbReference type="SMART" id="SM00967">
    <property type="entry name" value="SpoU_sub_bind"/>
    <property type="match status" value="1"/>
</dbReference>
<keyword evidence="3" id="KW-0808">Transferase</keyword>
<comment type="caution">
    <text evidence="5">The sequence shown here is derived from an EMBL/GenBank/DDBJ whole genome shotgun (WGS) entry which is preliminary data.</text>
</comment>
<dbReference type="SUPFAM" id="SSF55315">
    <property type="entry name" value="L30e-like"/>
    <property type="match status" value="1"/>
</dbReference>
<protein>
    <submittedName>
        <fullName evidence="5">RNA methyltransferase</fullName>
    </submittedName>
</protein>
<evidence type="ECO:0000313" key="5">
    <source>
        <dbReference type="EMBL" id="GIM47173.1"/>
    </source>
</evidence>
<name>A0AAV4LHQ0_9BACL</name>
<proteinExistence type="inferred from homology"/>
<dbReference type="InterPro" id="IPR001537">
    <property type="entry name" value="SpoU_MeTrfase"/>
</dbReference>
<dbReference type="InterPro" id="IPR051259">
    <property type="entry name" value="rRNA_Methyltransferase"/>
</dbReference>
<sequence length="269" mass="29462">MERITSTKNPRVKEWASLKHKKYREQKGLFFIEGTRLVEDALRSNAPVETLLLSEGKRETGKIEEIIHTANALGIELIEVNDAVISHVTDTQSPQGVVAIVRHYEHKLEESIQGQRDALYLALEQIQDPGNLGTMIRTADAVGATGVLIGSGSVDLYNPKVVRATMGSLFHLPVFEVELMNVLPALKERGIQLIGTSVQADQTVYDIDLTGNVVFVIGSEAHGLSEEVRKLLDTEVNIPMPGSAESLNAAIASAVILYEAVRQRMRSLA</sequence>
<reference evidence="5" key="1">
    <citation type="journal article" date="2023" name="Int. J. Syst. Evol. Microbiol.">
        <title>Collibacillus ludicampi gen. nov., sp. nov., a new soil bacterium of the family Alicyclobacillaceae.</title>
        <authorList>
            <person name="Jojima T."/>
            <person name="Ioku Y."/>
            <person name="Fukuta Y."/>
            <person name="Shirasaka N."/>
            <person name="Matsumura Y."/>
            <person name="Mori M."/>
        </authorList>
    </citation>
    <scope>NUCLEOTIDE SEQUENCE</scope>
    <source>
        <strain evidence="5">TP075</strain>
    </source>
</reference>
<organism evidence="5 6">
    <name type="scientific">Collibacillus ludicampi</name>
    <dbReference type="NCBI Taxonomy" id="2771369"/>
    <lineage>
        <taxon>Bacteria</taxon>
        <taxon>Bacillati</taxon>
        <taxon>Bacillota</taxon>
        <taxon>Bacilli</taxon>
        <taxon>Bacillales</taxon>
        <taxon>Alicyclobacillaceae</taxon>
        <taxon>Collibacillus</taxon>
    </lineage>
</organism>
<dbReference type="GO" id="GO:0008173">
    <property type="term" value="F:RNA methyltransferase activity"/>
    <property type="evidence" value="ECO:0007669"/>
    <property type="project" value="InterPro"/>
</dbReference>